<feature type="compositionally biased region" description="Polar residues" evidence="1">
    <location>
        <begin position="642"/>
        <end position="663"/>
    </location>
</feature>
<protein>
    <submittedName>
        <fullName evidence="2">Uncharacterized protein</fullName>
    </submittedName>
</protein>
<gene>
    <name evidence="2" type="ORF">MACK_003032</name>
</gene>
<feature type="compositionally biased region" description="Acidic residues" evidence="1">
    <location>
        <begin position="690"/>
        <end position="706"/>
    </location>
</feature>
<sequence>MASAQPGGKDNDTMSISSTSTAGSFFSSIIPTSIKSSNITANSVILDFDASEVSPDLTVSTSIPGVIKYAPANNKKLDKISGNSQELEFTNEIDHVFCNSPFNGNITVVFKDATTEQYFLQQSGFVKVTPSSQKSSSQNSAVPDAHTLLDLDLKNPSNQFAFEQVGNIKCYKPKGPRELVSKIIIDDFNRNVEHHVKENFICFTEVNGKYSILVAYFNTDNKWLKYTLSKHPNSNILMDVSLIRDFDDIDMATIFADHSTPYDNEVFLFENLKVNKTDVGKMISQNTGNLKFFLDVRDQGGKTERIDIVFEKHFLIDEGFKFHSIRSKSNYEQMMFTYVNDNVVRHEKFIKKGNVYKKDLNAVNKHDLNRTKTIIGRQNFVNENVLFYTTIVPDGLHQEIAISHHGRYKVLDFAKGKDRFVIFPNLEFYLSKDEDHRLILCENGESVNLVMKTITDSKRVDFIASTDPLKGNPLAIKAMLKDFDFSKLQTHKSTAQQGQEPIQSLQGGVQPAHHGSARGDDDDDDDIQVVEGPPLITPTQPVVATHQIPASPVTTQTQVTPTPPTAPMNEVDDDDDLAVVEGPMIPATSTPQQPKPQQQHQSQPQVQQQQQSQVQVQTAQQQQQNQDNDDDLVVIVGPPPIQTQQSQPADKAQVSQPANPNNESENEMIVIEGPPNVSPTTPDSQPADTNEQDQEDDNDGIEVEQR</sequence>
<feature type="region of interest" description="Disordered" evidence="1">
    <location>
        <begin position="490"/>
        <end position="706"/>
    </location>
</feature>
<evidence type="ECO:0000313" key="3">
    <source>
        <dbReference type="Proteomes" id="UP000244811"/>
    </source>
</evidence>
<evidence type="ECO:0000256" key="1">
    <source>
        <dbReference type="SAM" id="MobiDB-lite"/>
    </source>
</evidence>
<feature type="compositionally biased region" description="Low complexity" evidence="1">
    <location>
        <begin position="549"/>
        <end position="560"/>
    </location>
</feature>
<organism evidence="2 3">
    <name type="scientific">Theileria orientalis</name>
    <dbReference type="NCBI Taxonomy" id="68886"/>
    <lineage>
        <taxon>Eukaryota</taxon>
        <taxon>Sar</taxon>
        <taxon>Alveolata</taxon>
        <taxon>Apicomplexa</taxon>
        <taxon>Aconoidasida</taxon>
        <taxon>Piroplasmida</taxon>
        <taxon>Theileriidae</taxon>
        <taxon>Theileria</taxon>
    </lineage>
</organism>
<accession>A0A976MEI0</accession>
<feature type="compositionally biased region" description="Polar residues" evidence="1">
    <location>
        <begin position="490"/>
        <end position="507"/>
    </location>
</feature>
<dbReference type="AlphaFoldDB" id="A0A976MEI0"/>
<dbReference type="Proteomes" id="UP000244811">
    <property type="component" value="Chromosome 4"/>
</dbReference>
<name>A0A976MEI0_THEOR</name>
<proteinExistence type="predicted"/>
<dbReference type="EMBL" id="CP056072">
    <property type="protein sequence ID" value="UKK02932.2"/>
    <property type="molecule type" value="Genomic_DNA"/>
</dbReference>
<evidence type="ECO:0000313" key="2">
    <source>
        <dbReference type="EMBL" id="UKK02932.2"/>
    </source>
</evidence>
<feature type="compositionally biased region" description="Low complexity" evidence="1">
    <location>
        <begin position="588"/>
        <end position="626"/>
    </location>
</feature>
<reference evidence="2" key="1">
    <citation type="submission" date="2022-07" db="EMBL/GenBank/DDBJ databases">
        <title>Evaluation of T. orientalis genome assembly methods using nanopore sequencing and analysis of variation between genomes.</title>
        <authorList>
            <person name="Yam J."/>
            <person name="Micallef M.L."/>
            <person name="Liu M."/>
            <person name="Djordjevic S.P."/>
            <person name="Bogema D.R."/>
            <person name="Jenkins C."/>
        </authorList>
    </citation>
    <scope>NUCLEOTIDE SEQUENCE</scope>
    <source>
        <strain evidence="2">Goon Nure</strain>
    </source>
</reference>
<feature type="compositionally biased region" description="Polar residues" evidence="1">
    <location>
        <begin position="678"/>
        <end position="689"/>
    </location>
</feature>